<accession>A0AAV2KCA5</accession>
<feature type="transmembrane region" description="Helical" evidence="9">
    <location>
        <begin position="595"/>
        <end position="618"/>
    </location>
</feature>
<evidence type="ECO:0008006" key="12">
    <source>
        <dbReference type="Google" id="ProtNLM"/>
    </source>
</evidence>
<comment type="pathway">
    <text evidence="2">Protein modification; protein glycosylation.</text>
</comment>
<evidence type="ECO:0000256" key="5">
    <source>
        <dbReference type="ARBA" id="ARBA00022692"/>
    </source>
</evidence>
<dbReference type="PANTHER" id="PTHR13036:SF0">
    <property type="entry name" value="CHITOBIOSYLDIPHOSPHODOLICHOL BETA-MANNOSYLTRANSFERASE"/>
    <property type="match status" value="1"/>
</dbReference>
<keyword evidence="3" id="KW-0328">Glycosyltransferase</keyword>
<feature type="transmembrane region" description="Helical" evidence="9">
    <location>
        <begin position="508"/>
        <end position="531"/>
    </location>
</feature>
<dbReference type="EMBL" id="OZ035840">
    <property type="protein sequence ID" value="CAL1587548.1"/>
    <property type="molecule type" value="Genomic_DNA"/>
</dbReference>
<keyword evidence="6" id="KW-0256">Endoplasmic reticulum</keyword>
<evidence type="ECO:0000313" key="11">
    <source>
        <dbReference type="Proteomes" id="UP001497482"/>
    </source>
</evidence>
<name>A0AAV2KCA5_KNICA</name>
<feature type="transmembrane region" description="Helical" evidence="9">
    <location>
        <begin position="391"/>
        <end position="418"/>
    </location>
</feature>
<evidence type="ECO:0000256" key="9">
    <source>
        <dbReference type="SAM" id="Phobius"/>
    </source>
</evidence>
<feature type="transmembrane region" description="Helical" evidence="9">
    <location>
        <begin position="538"/>
        <end position="560"/>
    </location>
</feature>
<evidence type="ECO:0000256" key="6">
    <source>
        <dbReference type="ARBA" id="ARBA00022824"/>
    </source>
</evidence>
<comment type="subcellular location">
    <subcellularLocation>
        <location evidence="1">Endoplasmic reticulum membrane</location>
        <topology evidence="1">Single-pass membrane protein</topology>
    </subcellularLocation>
</comment>
<dbReference type="InterPro" id="IPR026051">
    <property type="entry name" value="ALG1-like"/>
</dbReference>
<protein>
    <recommendedName>
        <fullName evidence="12">Chitobiosyldiphosphodolichol beta-mannosyltransferase</fullName>
    </recommendedName>
</protein>
<evidence type="ECO:0000256" key="8">
    <source>
        <dbReference type="ARBA" id="ARBA00023136"/>
    </source>
</evidence>
<keyword evidence="5 9" id="KW-0812">Transmembrane</keyword>
<feature type="transmembrane region" description="Helical" evidence="9">
    <location>
        <begin position="277"/>
        <end position="295"/>
    </location>
</feature>
<feature type="transmembrane region" description="Helical" evidence="9">
    <location>
        <begin position="425"/>
        <end position="446"/>
    </location>
</feature>
<gene>
    <name evidence="10" type="ORF">KC01_LOCUS17502</name>
</gene>
<dbReference type="Proteomes" id="UP001497482">
    <property type="component" value="Chromosome 18"/>
</dbReference>
<dbReference type="GO" id="GO:0005789">
    <property type="term" value="C:endoplasmic reticulum membrane"/>
    <property type="evidence" value="ECO:0007669"/>
    <property type="project" value="UniProtKB-SubCell"/>
</dbReference>
<evidence type="ECO:0000256" key="2">
    <source>
        <dbReference type="ARBA" id="ARBA00004922"/>
    </source>
</evidence>
<dbReference type="GO" id="GO:0000030">
    <property type="term" value="F:mannosyltransferase activity"/>
    <property type="evidence" value="ECO:0007669"/>
    <property type="project" value="InterPro"/>
</dbReference>
<evidence type="ECO:0000256" key="1">
    <source>
        <dbReference type="ARBA" id="ARBA00004389"/>
    </source>
</evidence>
<feature type="transmembrane region" description="Helical" evidence="9">
    <location>
        <begin position="452"/>
        <end position="473"/>
    </location>
</feature>
<proteinExistence type="predicted"/>
<keyword evidence="11" id="KW-1185">Reference proteome</keyword>
<evidence type="ECO:0000256" key="4">
    <source>
        <dbReference type="ARBA" id="ARBA00022679"/>
    </source>
</evidence>
<keyword evidence="4" id="KW-0808">Transferase</keyword>
<evidence type="ECO:0000313" key="10">
    <source>
        <dbReference type="EMBL" id="CAL1587548.1"/>
    </source>
</evidence>
<evidence type="ECO:0000256" key="7">
    <source>
        <dbReference type="ARBA" id="ARBA00022989"/>
    </source>
</evidence>
<sequence>MECLFVCVKSDAAEACRSERARALLLALLLRVSSLPAGLIWTAVCVAFMTGLWRLSSGPGHHTSPGTGERSPGRACVLVLGDIGRSPRMQYHALSLSKHGYDVTFVGFLDSKPHPDVLREKRIQIRAISDVRGITVGPKLLKYVSKVVLQSLQLLWVLLNLQTPDFVLLQNPPGLPAIAVTWLVSAVRRCSFIMDWHNYGYSIMALNHGATHPLVRLALWYERVCGPLASHHLCVTKAMRQDLLDNWGIRVVGVGVMGCEEVSVVGGVRRCGGSGRVVVWGGGCGGGVVGGVGMGEEWWWCGGGVWGWVWGVVWGVGVVVGCGWCGGVVVCVVGGGGWVWGVGGGCVGGGVVGGGVVVWVVCGVGGCGWWVGWVWVWWGGVWVCWWGVGVWVVWVGCWWCGCGWVWWCGVGGVVGWWVCGCGGGVVWCVGVVWCCGVGGCVGVVGWCVVVWGVWGVVGVGCGVVGVVVGWLVWWVWGVGVGCGCGVVVGVGCGGVWVVVGWGCVGCGGWWLCGCVVVGWWLCGVGGVVWCWGVLVGGVVGVGVGGVGVWVVGWLCGVVVVWGCVVWVWWCGVGVVWCVGVGVVVGGGVGCCVGWWVWWGVVGGGCVGCGGGVVVGVVWG</sequence>
<feature type="transmembrane region" description="Helical" evidence="9">
    <location>
        <begin position="480"/>
        <end position="502"/>
    </location>
</feature>
<feature type="transmembrane region" description="Helical" evidence="9">
    <location>
        <begin position="307"/>
        <end position="340"/>
    </location>
</feature>
<dbReference type="SUPFAM" id="SSF53756">
    <property type="entry name" value="UDP-Glycosyltransferase/glycogen phosphorylase"/>
    <property type="match status" value="1"/>
</dbReference>
<feature type="transmembrane region" description="Helical" evidence="9">
    <location>
        <begin position="347"/>
        <end position="371"/>
    </location>
</feature>
<keyword evidence="7 9" id="KW-1133">Transmembrane helix</keyword>
<dbReference type="AlphaFoldDB" id="A0AAV2KCA5"/>
<evidence type="ECO:0000256" key="3">
    <source>
        <dbReference type="ARBA" id="ARBA00022676"/>
    </source>
</evidence>
<dbReference type="PANTHER" id="PTHR13036">
    <property type="entry name" value="BETA1,4 MANNOSYLTRANSFERASE"/>
    <property type="match status" value="1"/>
</dbReference>
<organism evidence="10 11">
    <name type="scientific">Knipowitschia caucasica</name>
    <name type="common">Caucasian dwarf goby</name>
    <name type="synonym">Pomatoschistus caucasicus</name>
    <dbReference type="NCBI Taxonomy" id="637954"/>
    <lineage>
        <taxon>Eukaryota</taxon>
        <taxon>Metazoa</taxon>
        <taxon>Chordata</taxon>
        <taxon>Craniata</taxon>
        <taxon>Vertebrata</taxon>
        <taxon>Euteleostomi</taxon>
        <taxon>Actinopterygii</taxon>
        <taxon>Neopterygii</taxon>
        <taxon>Teleostei</taxon>
        <taxon>Neoteleostei</taxon>
        <taxon>Acanthomorphata</taxon>
        <taxon>Gobiaria</taxon>
        <taxon>Gobiiformes</taxon>
        <taxon>Gobioidei</taxon>
        <taxon>Gobiidae</taxon>
        <taxon>Gobiinae</taxon>
        <taxon>Knipowitschia</taxon>
    </lineage>
</organism>
<keyword evidence="8 9" id="KW-0472">Membrane</keyword>
<feature type="transmembrane region" description="Helical" evidence="9">
    <location>
        <begin position="566"/>
        <end position="588"/>
    </location>
</feature>
<reference evidence="10 11" key="1">
    <citation type="submission" date="2024-04" db="EMBL/GenBank/DDBJ databases">
        <authorList>
            <person name="Waldvogel A.-M."/>
            <person name="Schoenle A."/>
        </authorList>
    </citation>
    <scope>NUCLEOTIDE SEQUENCE [LARGE SCALE GENOMIC DNA]</scope>
</reference>